<organism evidence="1">
    <name type="scientific">Rhizophora mucronata</name>
    <name type="common">Asiatic mangrove</name>
    <dbReference type="NCBI Taxonomy" id="61149"/>
    <lineage>
        <taxon>Eukaryota</taxon>
        <taxon>Viridiplantae</taxon>
        <taxon>Streptophyta</taxon>
        <taxon>Embryophyta</taxon>
        <taxon>Tracheophyta</taxon>
        <taxon>Spermatophyta</taxon>
        <taxon>Magnoliopsida</taxon>
        <taxon>eudicotyledons</taxon>
        <taxon>Gunneridae</taxon>
        <taxon>Pentapetalae</taxon>
        <taxon>rosids</taxon>
        <taxon>fabids</taxon>
        <taxon>Malpighiales</taxon>
        <taxon>Rhizophoraceae</taxon>
        <taxon>Rhizophora</taxon>
    </lineage>
</organism>
<proteinExistence type="predicted"/>
<protein>
    <submittedName>
        <fullName evidence="1">Uncharacterized protein</fullName>
    </submittedName>
</protein>
<dbReference type="AlphaFoldDB" id="A0A2P2J3L9"/>
<dbReference type="EMBL" id="GGEC01007618">
    <property type="protein sequence ID" value="MBW88101.1"/>
    <property type="molecule type" value="Transcribed_RNA"/>
</dbReference>
<name>A0A2P2J3L9_RHIMU</name>
<accession>A0A2P2J3L9</accession>
<evidence type="ECO:0000313" key="1">
    <source>
        <dbReference type="EMBL" id="MBW88101.1"/>
    </source>
</evidence>
<sequence>MCLWKFIYFLFESGYVLSY</sequence>
<reference evidence="1" key="1">
    <citation type="submission" date="2018-02" db="EMBL/GenBank/DDBJ databases">
        <title>Rhizophora mucronata_Transcriptome.</title>
        <authorList>
            <person name="Meera S.P."/>
            <person name="Sreeshan A."/>
            <person name="Augustine A."/>
        </authorList>
    </citation>
    <scope>NUCLEOTIDE SEQUENCE</scope>
    <source>
        <tissue evidence="1">Leaf</tissue>
    </source>
</reference>